<organism evidence="1 2">
    <name type="scientific">Anaerobranca gottschalkii DSM 13577</name>
    <dbReference type="NCBI Taxonomy" id="1120990"/>
    <lineage>
        <taxon>Bacteria</taxon>
        <taxon>Bacillati</taxon>
        <taxon>Bacillota</taxon>
        <taxon>Clostridia</taxon>
        <taxon>Eubacteriales</taxon>
        <taxon>Proteinivoracaceae</taxon>
        <taxon>Anaerobranca</taxon>
    </lineage>
</organism>
<dbReference type="RefSeq" id="WP_091351338.1">
    <property type="nucleotide sequence ID" value="NZ_FOIF01000054.1"/>
</dbReference>
<protein>
    <recommendedName>
        <fullName evidence="3">Transposase</fullName>
    </recommendedName>
</protein>
<evidence type="ECO:0008006" key="3">
    <source>
        <dbReference type="Google" id="ProtNLM"/>
    </source>
</evidence>
<dbReference type="EMBL" id="FOIF01000054">
    <property type="protein sequence ID" value="SET13003.1"/>
    <property type="molecule type" value="Genomic_DNA"/>
</dbReference>
<name>A0A1I0C0U5_9FIRM</name>
<reference evidence="2" key="1">
    <citation type="submission" date="2016-10" db="EMBL/GenBank/DDBJ databases">
        <authorList>
            <person name="Varghese N."/>
            <person name="Submissions S."/>
        </authorList>
    </citation>
    <scope>NUCLEOTIDE SEQUENCE [LARGE SCALE GENOMIC DNA]</scope>
    <source>
        <strain evidence="2">DSM 13577</strain>
    </source>
</reference>
<accession>A0A1I0C0U5</accession>
<dbReference type="AlphaFoldDB" id="A0A1I0C0U5"/>
<sequence length="75" mass="8741">MYIRQMSIISFEEIIKFQQETKLEMILSQLDVSKIAYNLRKSSYSKGPKGYEVTSMIYALIAMQVETIQTIKELV</sequence>
<evidence type="ECO:0000313" key="2">
    <source>
        <dbReference type="Proteomes" id="UP000243819"/>
    </source>
</evidence>
<dbReference type="OrthoDB" id="2015878at2"/>
<dbReference type="Proteomes" id="UP000243819">
    <property type="component" value="Unassembled WGS sequence"/>
</dbReference>
<gene>
    <name evidence="1" type="ORF">SAMN03080614_10549</name>
</gene>
<evidence type="ECO:0000313" key="1">
    <source>
        <dbReference type="EMBL" id="SET13003.1"/>
    </source>
</evidence>
<keyword evidence="2" id="KW-1185">Reference proteome</keyword>
<proteinExistence type="predicted"/>